<keyword evidence="1" id="KW-0560">Oxidoreductase</keyword>
<evidence type="ECO:0000256" key="1">
    <source>
        <dbReference type="ARBA" id="ARBA00023002"/>
    </source>
</evidence>
<dbReference type="GO" id="GO:0016491">
    <property type="term" value="F:oxidoreductase activity"/>
    <property type="evidence" value="ECO:0007669"/>
    <property type="project" value="UniProtKB-KW"/>
</dbReference>
<dbReference type="SUPFAM" id="SSF51735">
    <property type="entry name" value="NAD(P)-binding Rossmann-fold domains"/>
    <property type="match status" value="1"/>
</dbReference>
<feature type="domain" description="Ketoreductase" evidence="3">
    <location>
        <begin position="6"/>
        <end position="198"/>
    </location>
</feature>
<dbReference type="Proteomes" id="UP000322899">
    <property type="component" value="Unassembled WGS sequence"/>
</dbReference>
<evidence type="ECO:0000313" key="4">
    <source>
        <dbReference type="EMBL" id="KAA0149490.1"/>
    </source>
</evidence>
<dbReference type="Gene3D" id="3.40.50.720">
    <property type="entry name" value="NAD(P)-binding Rossmann-like Domain"/>
    <property type="match status" value="1"/>
</dbReference>
<proteinExistence type="inferred from homology"/>
<dbReference type="Proteomes" id="UP000325113">
    <property type="component" value="Unassembled WGS sequence"/>
</dbReference>
<evidence type="ECO:0000256" key="2">
    <source>
        <dbReference type="RuleBase" id="RU000363"/>
    </source>
</evidence>
<dbReference type="Pfam" id="PF00106">
    <property type="entry name" value="adh_short"/>
    <property type="match status" value="1"/>
</dbReference>
<dbReference type="OrthoDB" id="1274115at2759"/>
<dbReference type="Proteomes" id="UP000324907">
    <property type="component" value="Unassembled WGS sequence"/>
</dbReference>
<sequence>MALASRVAMITGAASGLGRSTAMRFAAAGARVVMLDLPSDALEAAAEDVQRAAASAGSVVACGADVTSADDVSAAIKAAADLGGVNAVVQCAGIAPPAKLVGKKGAHDLALFEKVLRVNTVGTFNVMRLAAEAMQKGSGVGSTEERGCIINTASIAAFEGQVGQCAYSASKGAVVALTLPAARELARSGIRVNVIAPGLMGTPMMQGLPEKVQVDLAATVPFPSRLGDPDWYAQLAEHIINNPYINGEVMRIDGGLRMSA</sequence>
<dbReference type="PRINTS" id="PR00080">
    <property type="entry name" value="SDRFAMILY"/>
</dbReference>
<dbReference type="EMBL" id="VLTO01000025">
    <property type="protein sequence ID" value="KAA0174124.1"/>
    <property type="molecule type" value="Genomic_DNA"/>
</dbReference>
<dbReference type="EMBL" id="VLTN01000042">
    <property type="protein sequence ID" value="KAA0149490.1"/>
    <property type="molecule type" value="Genomic_DNA"/>
</dbReference>
<dbReference type="InterPro" id="IPR036291">
    <property type="entry name" value="NAD(P)-bd_dom_sf"/>
</dbReference>
<dbReference type="PROSITE" id="PS00061">
    <property type="entry name" value="ADH_SHORT"/>
    <property type="match status" value="1"/>
</dbReference>
<dbReference type="OMA" id="RHIFEND"/>
<organism evidence="4 9">
    <name type="scientific">Cafeteria roenbergensis</name>
    <name type="common">Marine flagellate</name>
    <dbReference type="NCBI Taxonomy" id="33653"/>
    <lineage>
        <taxon>Eukaryota</taxon>
        <taxon>Sar</taxon>
        <taxon>Stramenopiles</taxon>
        <taxon>Bigyra</taxon>
        <taxon>Opalozoa</taxon>
        <taxon>Bicosoecida</taxon>
        <taxon>Cafeteriaceae</taxon>
        <taxon>Cafeteria</taxon>
    </lineage>
</organism>
<evidence type="ECO:0000313" key="11">
    <source>
        <dbReference type="Proteomes" id="UP000325113"/>
    </source>
</evidence>
<dbReference type="InterPro" id="IPR020904">
    <property type="entry name" value="Sc_DH/Rdtase_CS"/>
</dbReference>
<dbReference type="SMART" id="SM00822">
    <property type="entry name" value="PKS_KR"/>
    <property type="match status" value="1"/>
</dbReference>
<evidence type="ECO:0000313" key="8">
    <source>
        <dbReference type="Proteomes" id="UP000322899"/>
    </source>
</evidence>
<evidence type="ECO:0000313" key="5">
    <source>
        <dbReference type="EMBL" id="KAA0157823.1"/>
    </source>
</evidence>
<dbReference type="InterPro" id="IPR002347">
    <property type="entry name" value="SDR_fam"/>
</dbReference>
<reference evidence="8 9" key="1">
    <citation type="submission" date="2019-07" db="EMBL/GenBank/DDBJ databases">
        <title>Genomes of Cafeteria roenbergensis.</title>
        <authorList>
            <person name="Fischer M.G."/>
            <person name="Hackl T."/>
            <person name="Roman M."/>
        </authorList>
    </citation>
    <scope>NUCLEOTIDE SEQUENCE [LARGE SCALE GENOMIC DNA]</scope>
    <source>
        <strain evidence="4 9">BVI</strain>
        <strain evidence="5 11">Cflag</strain>
        <strain evidence="7 8">E4-10P</strain>
        <strain evidence="6 10">RCC970-E3</strain>
    </source>
</reference>
<name>A0A5A8CBU0_CAFRO</name>
<dbReference type="PANTHER" id="PTHR43658:SF8">
    <property type="entry name" value="17-BETA-HYDROXYSTEROID DEHYDROGENASE 14-RELATED"/>
    <property type="match status" value="1"/>
</dbReference>
<comment type="similarity">
    <text evidence="2">Belongs to the short-chain dehydrogenases/reductases (SDR) family.</text>
</comment>
<dbReference type="EMBL" id="VLTL01000052">
    <property type="protein sequence ID" value="KAA0164796.1"/>
    <property type="molecule type" value="Genomic_DNA"/>
</dbReference>
<comment type="caution">
    <text evidence="4">The sequence shown here is derived from an EMBL/GenBank/DDBJ whole genome shotgun (WGS) entry which is preliminary data.</text>
</comment>
<accession>A0A5A8CBU0</accession>
<dbReference type="EMBL" id="VLTM01000076">
    <property type="protein sequence ID" value="KAA0157823.1"/>
    <property type="molecule type" value="Genomic_DNA"/>
</dbReference>
<dbReference type="InterPro" id="IPR057326">
    <property type="entry name" value="KR_dom"/>
</dbReference>
<dbReference type="PANTHER" id="PTHR43658">
    <property type="entry name" value="SHORT-CHAIN DEHYDROGENASE/REDUCTASE"/>
    <property type="match status" value="1"/>
</dbReference>
<evidence type="ECO:0000313" key="10">
    <source>
        <dbReference type="Proteomes" id="UP000324907"/>
    </source>
</evidence>
<keyword evidence="9" id="KW-1185">Reference proteome</keyword>
<evidence type="ECO:0000259" key="3">
    <source>
        <dbReference type="SMART" id="SM00822"/>
    </source>
</evidence>
<gene>
    <name evidence="7" type="ORF">FNF27_04345</name>
    <name evidence="6" type="ORF">FNF28_03683</name>
    <name evidence="4" type="ORF">FNF29_05876</name>
    <name evidence="5" type="ORF">FNF31_05721</name>
</gene>
<dbReference type="Proteomes" id="UP000323011">
    <property type="component" value="Unassembled WGS sequence"/>
</dbReference>
<evidence type="ECO:0000313" key="7">
    <source>
        <dbReference type="EMBL" id="KAA0174124.1"/>
    </source>
</evidence>
<evidence type="ECO:0000313" key="6">
    <source>
        <dbReference type="EMBL" id="KAA0164796.1"/>
    </source>
</evidence>
<protein>
    <recommendedName>
        <fullName evidence="3">Ketoreductase domain-containing protein</fullName>
    </recommendedName>
</protein>
<dbReference type="AlphaFoldDB" id="A0A5A8CBU0"/>
<dbReference type="PRINTS" id="PR00081">
    <property type="entry name" value="GDHRDH"/>
</dbReference>
<evidence type="ECO:0000313" key="9">
    <source>
        <dbReference type="Proteomes" id="UP000323011"/>
    </source>
</evidence>